<gene>
    <name evidence="1" type="ORF">C8F04DRAFT_1091074</name>
</gene>
<sequence length="75" mass="8135">MHPQRPMPTYPSVPQPKLVAMSSIGLTLSAHAVLPCLIEPVYSALDIPHRDKVGLGRVLAHCTGWTWTDAEPAAH</sequence>
<accession>A0AAD6X774</accession>
<evidence type="ECO:0000313" key="1">
    <source>
        <dbReference type="EMBL" id="KAJ7038015.1"/>
    </source>
</evidence>
<evidence type="ECO:0000313" key="2">
    <source>
        <dbReference type="Proteomes" id="UP001218188"/>
    </source>
</evidence>
<feature type="non-terminal residue" evidence="1">
    <location>
        <position position="1"/>
    </location>
</feature>
<name>A0AAD6X774_9AGAR</name>
<organism evidence="1 2">
    <name type="scientific">Mycena alexandri</name>
    <dbReference type="NCBI Taxonomy" id="1745969"/>
    <lineage>
        <taxon>Eukaryota</taxon>
        <taxon>Fungi</taxon>
        <taxon>Dikarya</taxon>
        <taxon>Basidiomycota</taxon>
        <taxon>Agaricomycotina</taxon>
        <taxon>Agaricomycetes</taxon>
        <taxon>Agaricomycetidae</taxon>
        <taxon>Agaricales</taxon>
        <taxon>Marasmiineae</taxon>
        <taxon>Mycenaceae</taxon>
        <taxon>Mycena</taxon>
    </lineage>
</organism>
<dbReference type="AlphaFoldDB" id="A0AAD6X774"/>
<protein>
    <submittedName>
        <fullName evidence="1">Uncharacterized protein</fullName>
    </submittedName>
</protein>
<dbReference type="Proteomes" id="UP001218188">
    <property type="component" value="Unassembled WGS sequence"/>
</dbReference>
<proteinExistence type="predicted"/>
<reference evidence="1" key="1">
    <citation type="submission" date="2023-03" db="EMBL/GenBank/DDBJ databases">
        <title>Massive genome expansion in bonnet fungi (Mycena s.s.) driven by repeated elements and novel gene families across ecological guilds.</title>
        <authorList>
            <consortium name="Lawrence Berkeley National Laboratory"/>
            <person name="Harder C.B."/>
            <person name="Miyauchi S."/>
            <person name="Viragh M."/>
            <person name="Kuo A."/>
            <person name="Thoen E."/>
            <person name="Andreopoulos B."/>
            <person name="Lu D."/>
            <person name="Skrede I."/>
            <person name="Drula E."/>
            <person name="Henrissat B."/>
            <person name="Morin E."/>
            <person name="Kohler A."/>
            <person name="Barry K."/>
            <person name="LaButti K."/>
            <person name="Morin E."/>
            <person name="Salamov A."/>
            <person name="Lipzen A."/>
            <person name="Mereny Z."/>
            <person name="Hegedus B."/>
            <person name="Baldrian P."/>
            <person name="Stursova M."/>
            <person name="Weitz H."/>
            <person name="Taylor A."/>
            <person name="Grigoriev I.V."/>
            <person name="Nagy L.G."/>
            <person name="Martin F."/>
            <person name="Kauserud H."/>
        </authorList>
    </citation>
    <scope>NUCLEOTIDE SEQUENCE</scope>
    <source>
        <strain evidence="1">CBHHK200</strain>
    </source>
</reference>
<keyword evidence="2" id="KW-1185">Reference proteome</keyword>
<dbReference type="EMBL" id="JARJCM010000034">
    <property type="protein sequence ID" value="KAJ7038015.1"/>
    <property type="molecule type" value="Genomic_DNA"/>
</dbReference>
<comment type="caution">
    <text evidence="1">The sequence shown here is derived from an EMBL/GenBank/DDBJ whole genome shotgun (WGS) entry which is preliminary data.</text>
</comment>